<dbReference type="Proteomes" id="UP000019095">
    <property type="component" value="Chromosome"/>
</dbReference>
<dbReference type="Gene3D" id="1.10.10.10">
    <property type="entry name" value="Winged helix-like DNA-binding domain superfamily/Winged helix DNA-binding domain"/>
    <property type="match status" value="1"/>
</dbReference>
<dbReference type="Pfam" id="PF03466">
    <property type="entry name" value="LysR_substrate"/>
    <property type="match status" value="1"/>
</dbReference>
<evidence type="ECO:0000259" key="5">
    <source>
        <dbReference type="PROSITE" id="PS50931"/>
    </source>
</evidence>
<keyword evidence="2" id="KW-0805">Transcription regulation</keyword>
<evidence type="ECO:0000256" key="4">
    <source>
        <dbReference type="ARBA" id="ARBA00023163"/>
    </source>
</evidence>
<evidence type="ECO:0000313" key="7">
    <source>
        <dbReference type="Proteomes" id="UP000019095"/>
    </source>
</evidence>
<dbReference type="Pfam" id="PF00126">
    <property type="entry name" value="HTH_1"/>
    <property type="match status" value="1"/>
</dbReference>
<keyword evidence="7" id="KW-1185">Reference proteome</keyword>
<accession>W0PGV3</accession>
<evidence type="ECO:0000256" key="1">
    <source>
        <dbReference type="ARBA" id="ARBA00009437"/>
    </source>
</evidence>
<dbReference type="InterPro" id="IPR000847">
    <property type="entry name" value="LysR_HTH_N"/>
</dbReference>
<evidence type="ECO:0000313" key="6">
    <source>
        <dbReference type="EMBL" id="AHG64605.1"/>
    </source>
</evidence>
<dbReference type="PANTHER" id="PTHR30537">
    <property type="entry name" value="HTH-TYPE TRANSCRIPTIONAL REGULATOR"/>
    <property type="match status" value="1"/>
</dbReference>
<evidence type="ECO:0000256" key="3">
    <source>
        <dbReference type="ARBA" id="ARBA00023125"/>
    </source>
</evidence>
<dbReference type="SUPFAM" id="SSF46785">
    <property type="entry name" value="Winged helix' DNA-binding domain"/>
    <property type="match status" value="1"/>
</dbReference>
<dbReference type="PANTHER" id="PTHR30537:SF5">
    <property type="entry name" value="HTH-TYPE TRANSCRIPTIONAL ACTIVATOR TTDR-RELATED"/>
    <property type="match status" value="1"/>
</dbReference>
<dbReference type="CDD" id="cd08422">
    <property type="entry name" value="PBP2_CrgA_like"/>
    <property type="match status" value="1"/>
</dbReference>
<gene>
    <name evidence="6" type="ORF">MIM_c25350</name>
</gene>
<dbReference type="InterPro" id="IPR058163">
    <property type="entry name" value="LysR-type_TF_proteobact-type"/>
</dbReference>
<keyword evidence="4" id="KW-0804">Transcription</keyword>
<dbReference type="RefSeq" id="WP_025373248.1">
    <property type="nucleotide sequence ID" value="NZ_CP003915.1"/>
</dbReference>
<dbReference type="OrthoDB" id="9026421at2"/>
<proteinExistence type="inferred from homology"/>
<dbReference type="HOGENOM" id="CLU_039613_16_4_4"/>
<dbReference type="InterPro" id="IPR036388">
    <property type="entry name" value="WH-like_DNA-bd_sf"/>
</dbReference>
<comment type="similarity">
    <text evidence="1">Belongs to the LysR transcriptional regulatory family.</text>
</comment>
<dbReference type="GO" id="GO:0003700">
    <property type="term" value="F:DNA-binding transcription factor activity"/>
    <property type="evidence" value="ECO:0007669"/>
    <property type="project" value="InterPro"/>
</dbReference>
<dbReference type="STRING" id="1247726.MIM_c25350"/>
<dbReference type="eggNOG" id="COG0583">
    <property type="taxonomic scope" value="Bacteria"/>
</dbReference>
<dbReference type="EMBL" id="CP003915">
    <property type="protein sequence ID" value="AHG64605.1"/>
    <property type="molecule type" value="Genomic_DNA"/>
</dbReference>
<dbReference type="GO" id="GO:0043565">
    <property type="term" value="F:sequence-specific DNA binding"/>
    <property type="evidence" value="ECO:0007669"/>
    <property type="project" value="TreeGrafter"/>
</dbReference>
<organism evidence="6 7">
    <name type="scientific">Advenella mimigardefordensis (strain DSM 17166 / LMG 22922 / DPN7)</name>
    <dbReference type="NCBI Taxonomy" id="1247726"/>
    <lineage>
        <taxon>Bacteria</taxon>
        <taxon>Pseudomonadati</taxon>
        <taxon>Pseudomonadota</taxon>
        <taxon>Betaproteobacteria</taxon>
        <taxon>Burkholderiales</taxon>
        <taxon>Alcaligenaceae</taxon>
    </lineage>
</organism>
<dbReference type="PATRIC" id="fig|1247726.3.peg.2786"/>
<dbReference type="FunFam" id="1.10.10.10:FF:000001">
    <property type="entry name" value="LysR family transcriptional regulator"/>
    <property type="match status" value="1"/>
</dbReference>
<dbReference type="PROSITE" id="PS50931">
    <property type="entry name" value="HTH_LYSR"/>
    <property type="match status" value="1"/>
</dbReference>
<feature type="domain" description="HTH lysR-type" evidence="5">
    <location>
        <begin position="1"/>
        <end position="58"/>
    </location>
</feature>
<dbReference type="SUPFAM" id="SSF53850">
    <property type="entry name" value="Periplasmic binding protein-like II"/>
    <property type="match status" value="1"/>
</dbReference>
<keyword evidence="3" id="KW-0238">DNA-binding</keyword>
<dbReference type="AlphaFoldDB" id="W0PGV3"/>
<name>W0PGV3_ADVMD</name>
<dbReference type="GO" id="GO:0006351">
    <property type="term" value="P:DNA-templated transcription"/>
    <property type="evidence" value="ECO:0007669"/>
    <property type="project" value="TreeGrafter"/>
</dbReference>
<dbReference type="Gene3D" id="3.40.190.290">
    <property type="match status" value="1"/>
</dbReference>
<dbReference type="InterPro" id="IPR036390">
    <property type="entry name" value="WH_DNA-bd_sf"/>
</dbReference>
<dbReference type="InterPro" id="IPR005119">
    <property type="entry name" value="LysR_subst-bd"/>
</dbReference>
<dbReference type="KEGG" id="amim:MIM_c25350"/>
<protein>
    <submittedName>
        <fullName evidence="6">Transcriptional regulator, LysR family</fullName>
    </submittedName>
</protein>
<reference evidence="6 7" key="1">
    <citation type="journal article" date="2014" name="Microbiology">
        <title>Unravelling the complete genome sequence of Advenella mimigardefordensis strain DPN7T and novel insights in the catabolism of the xenobiotic polythioester precursor 3,3'-dithiodipropionate.</title>
        <authorList>
            <person name="Wubbeler J.H."/>
            <person name="Hiessl S."/>
            <person name="Schuldes J."/>
            <person name="Thurmer A."/>
            <person name="Daniel R."/>
            <person name="Steinbuchel A."/>
        </authorList>
    </citation>
    <scope>NUCLEOTIDE SEQUENCE [LARGE SCALE GENOMIC DNA]</scope>
    <source>
        <strain evidence="7">DSM 17166 / LMG 22922 / DPN7</strain>
    </source>
</reference>
<sequence>MQISDIQIFLSVASAGSLSAAGRQLDLTPMQVSRRLTALEADLGVRLFHRSTRSVSLTAEGHAFLPYANTMVDAEESARGTLSPSQTGATGVLRMTAPSIFGQSIVLPLLPGLLEQHPEMHIDLDLSDRVIDIVGQGLDLALRLAPLVDSELVAKKLTINPRIICAAPDYLQRYGHPAILSDLDSHYCILLQTIPRWPFLIDGIMQYRRMRGRFMTSSIQAVRDAAIQGLGLAMLTYWDVSEQLEDGSLIRVDLQDASMEELAVWAVTPTRRYVPTRVNVFLDALQSTFNRKYE</sequence>
<evidence type="ECO:0000256" key="2">
    <source>
        <dbReference type="ARBA" id="ARBA00023015"/>
    </source>
</evidence>